<keyword evidence="2" id="KW-1185">Reference proteome</keyword>
<dbReference type="InterPro" id="IPR036691">
    <property type="entry name" value="Endo/exonu/phosph_ase_sf"/>
</dbReference>
<sequence length="226" mass="25665">MLLIKQSLGATIVSVTACLAGRCIICDFKYLSRDWRVVVVSAPTRAEERKVFFENIRATLDTDRIANLLGDFNRVCYARDNSSDTSYCHTSVLLLQEAATDYCLEDVGDTLLEAKNVEFTHFEGTSHAHLDRAYVSFDLLPECCDYAVTPVAFSGNCLVSFSLGGRKEKANQFNGRLWKMNSKLLQDEEFMTQVTEKIRREPGEQTDCASRWELFKQEVKMTALER</sequence>
<reference evidence="1 2" key="1">
    <citation type="journal article" date="2020" name="Cell">
        <title>Large-Scale Comparative Analyses of Tick Genomes Elucidate Their Genetic Diversity and Vector Capacities.</title>
        <authorList>
            <consortium name="Tick Genome and Microbiome Consortium (TIGMIC)"/>
            <person name="Jia N."/>
            <person name="Wang J."/>
            <person name="Shi W."/>
            <person name="Du L."/>
            <person name="Sun Y."/>
            <person name="Zhan W."/>
            <person name="Jiang J.F."/>
            <person name="Wang Q."/>
            <person name="Zhang B."/>
            <person name="Ji P."/>
            <person name="Bell-Sakyi L."/>
            <person name="Cui X.M."/>
            <person name="Yuan T.T."/>
            <person name="Jiang B.G."/>
            <person name="Yang W.F."/>
            <person name="Lam T.T."/>
            <person name="Chang Q.C."/>
            <person name="Ding S.J."/>
            <person name="Wang X.J."/>
            <person name="Zhu J.G."/>
            <person name="Ruan X.D."/>
            <person name="Zhao L."/>
            <person name="Wei J.T."/>
            <person name="Ye R.Z."/>
            <person name="Que T.C."/>
            <person name="Du C.H."/>
            <person name="Zhou Y.H."/>
            <person name="Cheng J.X."/>
            <person name="Dai P.F."/>
            <person name="Guo W.B."/>
            <person name="Han X.H."/>
            <person name="Huang E.J."/>
            <person name="Li L.F."/>
            <person name="Wei W."/>
            <person name="Gao Y.C."/>
            <person name="Liu J.Z."/>
            <person name="Shao H.Z."/>
            <person name="Wang X."/>
            <person name="Wang C.C."/>
            <person name="Yang T.C."/>
            <person name="Huo Q.B."/>
            <person name="Li W."/>
            <person name="Chen H.Y."/>
            <person name="Chen S.E."/>
            <person name="Zhou L.G."/>
            <person name="Ni X.B."/>
            <person name="Tian J.H."/>
            <person name="Sheng Y."/>
            <person name="Liu T."/>
            <person name="Pan Y.S."/>
            <person name="Xia L.Y."/>
            <person name="Li J."/>
            <person name="Zhao F."/>
            <person name="Cao W.C."/>
        </authorList>
    </citation>
    <scope>NUCLEOTIDE SEQUENCE [LARGE SCALE GENOMIC DNA]</scope>
    <source>
        <strain evidence="1">HaeL-2018</strain>
    </source>
</reference>
<dbReference type="VEuPathDB" id="VectorBase:HLOH_061538"/>
<comment type="caution">
    <text evidence="1">The sequence shown here is derived from an EMBL/GenBank/DDBJ whole genome shotgun (WGS) entry which is preliminary data.</text>
</comment>
<protein>
    <submittedName>
        <fullName evidence="1">Uncharacterized protein</fullName>
    </submittedName>
</protein>
<evidence type="ECO:0000313" key="2">
    <source>
        <dbReference type="Proteomes" id="UP000821853"/>
    </source>
</evidence>
<evidence type="ECO:0000313" key="1">
    <source>
        <dbReference type="EMBL" id="KAH9375267.1"/>
    </source>
</evidence>
<dbReference type="PROSITE" id="PS51257">
    <property type="entry name" value="PROKAR_LIPOPROTEIN"/>
    <property type="match status" value="1"/>
</dbReference>
<dbReference type="Proteomes" id="UP000821853">
    <property type="component" value="Chromosome 5"/>
</dbReference>
<organism evidence="1 2">
    <name type="scientific">Haemaphysalis longicornis</name>
    <name type="common">Bush tick</name>
    <dbReference type="NCBI Taxonomy" id="44386"/>
    <lineage>
        <taxon>Eukaryota</taxon>
        <taxon>Metazoa</taxon>
        <taxon>Ecdysozoa</taxon>
        <taxon>Arthropoda</taxon>
        <taxon>Chelicerata</taxon>
        <taxon>Arachnida</taxon>
        <taxon>Acari</taxon>
        <taxon>Parasitiformes</taxon>
        <taxon>Ixodida</taxon>
        <taxon>Ixodoidea</taxon>
        <taxon>Ixodidae</taxon>
        <taxon>Haemaphysalinae</taxon>
        <taxon>Haemaphysalis</taxon>
    </lineage>
</organism>
<dbReference type="EMBL" id="JABSTR010000007">
    <property type="protein sequence ID" value="KAH9375267.1"/>
    <property type="molecule type" value="Genomic_DNA"/>
</dbReference>
<proteinExistence type="predicted"/>
<dbReference type="SUPFAM" id="SSF56219">
    <property type="entry name" value="DNase I-like"/>
    <property type="match status" value="1"/>
</dbReference>
<dbReference type="OrthoDB" id="6159741at2759"/>
<gene>
    <name evidence="1" type="ORF">HPB48_010841</name>
</gene>
<dbReference type="AlphaFoldDB" id="A0A9J6GJ31"/>
<name>A0A9J6GJ31_HAELO</name>
<dbReference type="Gene3D" id="3.60.10.10">
    <property type="entry name" value="Endonuclease/exonuclease/phosphatase"/>
    <property type="match status" value="1"/>
</dbReference>
<accession>A0A9J6GJ31</accession>